<accession>A0A8T1D0C2</accession>
<protein>
    <submittedName>
        <fullName evidence="1">Uncharacterized protein</fullName>
    </submittedName>
</protein>
<dbReference type="PROSITE" id="PS51257">
    <property type="entry name" value="PROKAR_LIPOPROTEIN"/>
    <property type="match status" value="1"/>
</dbReference>
<dbReference type="AlphaFoldDB" id="A0A8T1D0C2"/>
<evidence type="ECO:0000313" key="2">
    <source>
        <dbReference type="EMBL" id="KAG3214904.1"/>
    </source>
</evidence>
<evidence type="ECO:0000313" key="3">
    <source>
        <dbReference type="Proteomes" id="UP000736787"/>
    </source>
</evidence>
<organism evidence="1 3">
    <name type="scientific">Phytophthora cactorum</name>
    <dbReference type="NCBI Taxonomy" id="29920"/>
    <lineage>
        <taxon>Eukaryota</taxon>
        <taxon>Sar</taxon>
        <taxon>Stramenopiles</taxon>
        <taxon>Oomycota</taxon>
        <taxon>Peronosporomycetes</taxon>
        <taxon>Peronosporales</taxon>
        <taxon>Peronosporaceae</taxon>
        <taxon>Phytophthora</taxon>
    </lineage>
</organism>
<dbReference type="Proteomes" id="UP000736787">
    <property type="component" value="Unassembled WGS sequence"/>
</dbReference>
<proteinExistence type="predicted"/>
<dbReference type="EMBL" id="RCMK01000368">
    <property type="protein sequence ID" value="KAG2933035.1"/>
    <property type="molecule type" value="Genomic_DNA"/>
</dbReference>
<sequence>MSSNRTRVTVALKAMPSYSALISIYACAADGSVRLPHPHAIRRHRCARWFSVMASRCLYLYPCTKFLTVISTSRLSKPSTPRSKISTLRLSPFLFSRTRWRRPSGY</sequence>
<dbReference type="Proteomes" id="UP000760860">
    <property type="component" value="Unassembled WGS sequence"/>
</dbReference>
<reference evidence="1" key="1">
    <citation type="submission" date="2018-10" db="EMBL/GenBank/DDBJ databases">
        <title>Effector identification in a new, highly contiguous assembly of the strawberry crown rot pathogen Phytophthora cactorum.</title>
        <authorList>
            <person name="Armitage A.D."/>
            <person name="Nellist C.F."/>
            <person name="Bates H."/>
            <person name="Vickerstaff R.J."/>
            <person name="Harrison R.J."/>
        </authorList>
    </citation>
    <scope>NUCLEOTIDE SEQUENCE</scope>
    <source>
        <strain evidence="1">4040</strain>
        <strain evidence="2">P421</strain>
    </source>
</reference>
<name>A0A8T1D0C2_9STRA</name>
<gene>
    <name evidence="1" type="ORF">PC117_g12961</name>
    <name evidence="2" type="ORF">PC129_g14200</name>
</gene>
<dbReference type="EMBL" id="RCMV01000599">
    <property type="protein sequence ID" value="KAG3214904.1"/>
    <property type="molecule type" value="Genomic_DNA"/>
</dbReference>
<comment type="caution">
    <text evidence="1">The sequence shown here is derived from an EMBL/GenBank/DDBJ whole genome shotgun (WGS) entry which is preliminary data.</text>
</comment>
<evidence type="ECO:0000313" key="1">
    <source>
        <dbReference type="EMBL" id="KAG2933035.1"/>
    </source>
</evidence>